<protein>
    <recommendedName>
        <fullName evidence="4">Aldehyde dehydrogenase</fullName>
    </recommendedName>
</protein>
<comment type="caution">
    <text evidence="10">The sequence shown here is derived from an EMBL/GenBank/DDBJ whole genome shotgun (WGS) entry which is preliminary data.</text>
</comment>
<dbReference type="PROSITE" id="PS00070">
    <property type="entry name" value="ALDEHYDE_DEHYDR_CYS"/>
    <property type="match status" value="1"/>
</dbReference>
<dbReference type="Gene3D" id="3.40.605.10">
    <property type="entry name" value="Aldehyde Dehydrogenase, Chain A, domain 1"/>
    <property type="match status" value="1"/>
</dbReference>
<name>A0A0A6VMN5_KOCRO</name>
<dbReference type="InterPro" id="IPR012394">
    <property type="entry name" value="Aldehyde_DH_NAD(P)"/>
</dbReference>
<dbReference type="InterPro" id="IPR016161">
    <property type="entry name" value="Ald_DH/histidinol_DH"/>
</dbReference>
<dbReference type="PROSITE" id="PS00687">
    <property type="entry name" value="ALDEHYDE_DEHYDR_GLU"/>
    <property type="match status" value="1"/>
</dbReference>
<dbReference type="RefSeq" id="WP_035929995.1">
    <property type="nucleotide sequence ID" value="NZ_JSUH01000018.1"/>
</dbReference>
<dbReference type="OrthoDB" id="6882680at2"/>
<dbReference type="Gene3D" id="3.40.309.10">
    <property type="entry name" value="Aldehyde Dehydrogenase, Chain A, domain 2"/>
    <property type="match status" value="1"/>
</dbReference>
<keyword evidence="2 4" id="KW-0560">Oxidoreductase</keyword>
<evidence type="ECO:0000256" key="7">
    <source>
        <dbReference type="RuleBase" id="RU003345"/>
    </source>
</evidence>
<evidence type="ECO:0000256" key="6">
    <source>
        <dbReference type="PROSITE-ProRule" id="PRU10007"/>
    </source>
</evidence>
<dbReference type="PANTHER" id="PTHR43570">
    <property type="entry name" value="ALDEHYDE DEHYDROGENASE"/>
    <property type="match status" value="1"/>
</dbReference>
<feature type="compositionally biased region" description="Low complexity" evidence="8">
    <location>
        <begin position="13"/>
        <end position="26"/>
    </location>
</feature>
<comment type="similarity">
    <text evidence="1 4 7">Belongs to the aldehyde dehydrogenase family.</text>
</comment>
<dbReference type="InterPro" id="IPR016162">
    <property type="entry name" value="Ald_DH_N"/>
</dbReference>
<evidence type="ECO:0000256" key="3">
    <source>
        <dbReference type="ARBA" id="ARBA00023027"/>
    </source>
</evidence>
<dbReference type="PIRSF" id="PIRSF036492">
    <property type="entry name" value="ALDH"/>
    <property type="match status" value="1"/>
</dbReference>
<evidence type="ECO:0000313" key="10">
    <source>
        <dbReference type="EMBL" id="KHD96365.1"/>
    </source>
</evidence>
<keyword evidence="11" id="KW-1185">Reference proteome</keyword>
<dbReference type="InterPro" id="IPR016163">
    <property type="entry name" value="Ald_DH_C"/>
</dbReference>
<accession>A0A0A6VMN5</accession>
<sequence>MTSTRSTLPAPAPADDSADVPADPSADFPADFPAVDAAVAGARAAFVPDVDLATRLDRLHRLEDLVRENRTVLEEALATDLGKPPAEAWLTELGFTLEEIAGIRKELGRWMTPARVPVPLSLAPARSRVEHQPLGTVLVMAPWNYPVQLVLSPLAGALAAGNTVVVKPSEVSATVSGVLAELLERYLGDCVRVVEGGVPETTRLLEHRFDHVFYTGNGTVARIVMAAAARHLTPVTLELGGKSPVWVDGSTDLRTAARRIVWGKFLNAGQTCVAPDHVLGTPETLAALEPELLRAVEEHYGEDPARSDSYGRIVTGRHLDRLVGLLEQVPAHDVVCGGTAEPGERYLAPTVVRSAPDGPLMAEELFGPVLPLVPVASAEHAVELITAGDKPLALYVFSEERSVKELFRRRTSSGGLSFNAPLLHLTSPELPFGGVGESGTGAYHGKFSFTTFSHARAVLDKPLAPDTLRVVYPPYRGLRARLAAAAVGLRRPRRRTRHAVSEN</sequence>
<dbReference type="PANTHER" id="PTHR43570:SF16">
    <property type="entry name" value="ALDEHYDE DEHYDROGENASE TYPE III, ISOFORM Q"/>
    <property type="match status" value="1"/>
</dbReference>
<feature type="domain" description="Aldehyde dehydrogenase" evidence="9">
    <location>
        <begin position="34"/>
        <end position="458"/>
    </location>
</feature>
<proteinExistence type="inferred from homology"/>
<evidence type="ECO:0000256" key="4">
    <source>
        <dbReference type="PIRNR" id="PIRNR036492"/>
    </source>
</evidence>
<dbReference type="Proteomes" id="UP000030466">
    <property type="component" value="Unassembled WGS sequence"/>
</dbReference>
<dbReference type="FunFam" id="3.40.309.10:FF:000003">
    <property type="entry name" value="Aldehyde dehydrogenase"/>
    <property type="match status" value="1"/>
</dbReference>
<dbReference type="CDD" id="cd07087">
    <property type="entry name" value="ALDH_F3-13-14_CALDH-like"/>
    <property type="match status" value="1"/>
</dbReference>
<dbReference type="GO" id="GO:0006081">
    <property type="term" value="P:aldehyde metabolic process"/>
    <property type="evidence" value="ECO:0007669"/>
    <property type="project" value="InterPro"/>
</dbReference>
<dbReference type="Pfam" id="PF00171">
    <property type="entry name" value="Aldedh"/>
    <property type="match status" value="1"/>
</dbReference>
<feature type="active site" evidence="5">
    <location>
        <position position="272"/>
    </location>
</feature>
<evidence type="ECO:0000256" key="8">
    <source>
        <dbReference type="SAM" id="MobiDB-lite"/>
    </source>
</evidence>
<reference evidence="10 11" key="1">
    <citation type="journal article" date="2003" name="Int. J. Syst. Evol. Microbiol.">
        <title>Kocuria polaris sp. nov., an orange-pigmented psychrophilic bacterium isolated from an Antarctic cyanobacterial mat sample.</title>
        <authorList>
            <person name="Reddy G.S."/>
            <person name="Prakash J.S."/>
            <person name="Prabahar V."/>
            <person name="Matsumoto G.I."/>
            <person name="Stackebrandt E."/>
            <person name="Shivaji S."/>
        </authorList>
    </citation>
    <scope>NUCLEOTIDE SEQUENCE [LARGE SCALE GENOMIC DNA]</scope>
    <source>
        <strain evidence="10 11">CMS 76or</strain>
    </source>
</reference>
<dbReference type="FunFam" id="3.40.605.10:FF:000004">
    <property type="entry name" value="Aldehyde dehydrogenase"/>
    <property type="match status" value="1"/>
</dbReference>
<dbReference type="InterPro" id="IPR029510">
    <property type="entry name" value="Ald_DH_CS_GLU"/>
</dbReference>
<evidence type="ECO:0000256" key="5">
    <source>
        <dbReference type="PIRSR" id="PIRSR036492-1"/>
    </source>
</evidence>
<dbReference type="AlphaFoldDB" id="A0A0A6VMN5"/>
<dbReference type="InterPro" id="IPR016160">
    <property type="entry name" value="Ald_DH_CS_CYS"/>
</dbReference>
<organism evidence="10 11">
    <name type="scientific">Kocuria rosea subsp. polaris</name>
    <dbReference type="NCBI Taxonomy" id="136273"/>
    <lineage>
        <taxon>Bacteria</taxon>
        <taxon>Bacillati</taxon>
        <taxon>Actinomycetota</taxon>
        <taxon>Actinomycetes</taxon>
        <taxon>Micrococcales</taxon>
        <taxon>Micrococcaceae</taxon>
        <taxon>Kocuria</taxon>
    </lineage>
</organism>
<keyword evidence="3" id="KW-0520">NAD</keyword>
<dbReference type="SUPFAM" id="SSF53720">
    <property type="entry name" value="ALDH-like"/>
    <property type="match status" value="1"/>
</dbReference>
<feature type="region of interest" description="Disordered" evidence="8">
    <location>
        <begin position="1"/>
        <end position="26"/>
    </location>
</feature>
<feature type="active site" evidence="5 6">
    <location>
        <position position="238"/>
    </location>
</feature>
<dbReference type="InterPro" id="IPR015590">
    <property type="entry name" value="Aldehyde_DH_dom"/>
</dbReference>
<dbReference type="GO" id="GO:0005737">
    <property type="term" value="C:cytoplasm"/>
    <property type="evidence" value="ECO:0007669"/>
    <property type="project" value="TreeGrafter"/>
</dbReference>
<evidence type="ECO:0000259" key="9">
    <source>
        <dbReference type="Pfam" id="PF00171"/>
    </source>
</evidence>
<gene>
    <name evidence="10" type="ORF">GY22_15835</name>
</gene>
<evidence type="ECO:0000256" key="1">
    <source>
        <dbReference type="ARBA" id="ARBA00009986"/>
    </source>
</evidence>
<evidence type="ECO:0000256" key="2">
    <source>
        <dbReference type="ARBA" id="ARBA00023002"/>
    </source>
</evidence>
<dbReference type="EMBL" id="JSUH01000018">
    <property type="protein sequence ID" value="KHD96365.1"/>
    <property type="molecule type" value="Genomic_DNA"/>
</dbReference>
<dbReference type="GO" id="GO:0004029">
    <property type="term" value="F:aldehyde dehydrogenase (NAD+) activity"/>
    <property type="evidence" value="ECO:0007669"/>
    <property type="project" value="TreeGrafter"/>
</dbReference>
<evidence type="ECO:0000313" key="11">
    <source>
        <dbReference type="Proteomes" id="UP000030466"/>
    </source>
</evidence>